<keyword evidence="1" id="KW-0812">Transmembrane</keyword>
<evidence type="ECO:0000313" key="5">
    <source>
        <dbReference type="Proteomes" id="UP000650994"/>
    </source>
</evidence>
<accession>A0A1M6WIM9</accession>
<evidence type="ECO:0000313" key="3">
    <source>
        <dbReference type="EMBL" id="SHK93476.1"/>
    </source>
</evidence>
<dbReference type="AlphaFoldDB" id="A0A1M6WIM9"/>
<keyword evidence="5" id="KW-1185">Reference proteome</keyword>
<keyword evidence="1" id="KW-1133">Transmembrane helix</keyword>
<reference evidence="4" key="3">
    <citation type="submission" date="2016-11" db="EMBL/GenBank/DDBJ databases">
        <authorList>
            <person name="Varghese N."/>
            <person name="Submissions S."/>
        </authorList>
    </citation>
    <scope>NUCLEOTIDE SEQUENCE [LARGE SCALE GENOMIC DNA]</scope>
    <source>
        <strain evidence="4">DSM 27989</strain>
    </source>
</reference>
<proteinExistence type="predicted"/>
<protein>
    <submittedName>
        <fullName evidence="3">Uncharacterized protein</fullName>
    </submittedName>
</protein>
<keyword evidence="1" id="KW-0472">Membrane</keyword>
<name>A0A1M6WIM9_9FLAO</name>
<evidence type="ECO:0000256" key="1">
    <source>
        <dbReference type="SAM" id="Phobius"/>
    </source>
</evidence>
<organism evidence="3 4">
    <name type="scientific">Chishuiella changwenlii</name>
    <dbReference type="NCBI Taxonomy" id="1434701"/>
    <lineage>
        <taxon>Bacteria</taxon>
        <taxon>Pseudomonadati</taxon>
        <taxon>Bacteroidota</taxon>
        <taxon>Flavobacteriia</taxon>
        <taxon>Flavobacteriales</taxon>
        <taxon>Weeksellaceae</taxon>
        <taxon>Chishuiella</taxon>
    </lineage>
</organism>
<dbReference type="EMBL" id="BMFL01000015">
    <property type="protein sequence ID" value="GGF04715.1"/>
    <property type="molecule type" value="Genomic_DNA"/>
</dbReference>
<reference evidence="5" key="4">
    <citation type="journal article" date="2019" name="Int. J. Syst. Evol. Microbiol.">
        <title>The Global Catalogue of Microorganisms (GCM) 10K type strain sequencing project: providing services to taxonomists for standard genome sequencing and annotation.</title>
        <authorList>
            <consortium name="The Broad Institute Genomics Platform"/>
            <consortium name="The Broad Institute Genome Sequencing Center for Infectious Disease"/>
            <person name="Wu L."/>
            <person name="Ma J."/>
        </authorList>
    </citation>
    <scope>NUCLEOTIDE SEQUENCE [LARGE SCALE GENOMIC DNA]</scope>
    <source>
        <strain evidence="5">CGMCC 1.12707</strain>
    </source>
</reference>
<sequence>MKNNKLNNDFKVPTNYFENLENEIFLKTLKEKESFNVPKDYFLNLEQKINANNLQTKTKKSKQFYINKWFAAASIILILVVTFQFIGSNKKEAELVNTKMEEEVYEKIYDSYIVSEDIKKSPNNVSLDDSDFVLYTNY</sequence>
<reference evidence="2" key="5">
    <citation type="submission" date="2024-05" db="EMBL/GenBank/DDBJ databases">
        <authorList>
            <person name="Sun Q."/>
            <person name="Zhou Y."/>
        </authorList>
    </citation>
    <scope>NUCLEOTIDE SEQUENCE</scope>
    <source>
        <strain evidence="2">CGMCC 1.12707</strain>
    </source>
</reference>
<dbReference type="Proteomes" id="UP000184120">
    <property type="component" value="Unassembled WGS sequence"/>
</dbReference>
<dbReference type="Proteomes" id="UP000650994">
    <property type="component" value="Unassembled WGS sequence"/>
</dbReference>
<dbReference type="EMBL" id="FRBH01000004">
    <property type="protein sequence ID" value="SHK93476.1"/>
    <property type="molecule type" value="Genomic_DNA"/>
</dbReference>
<evidence type="ECO:0000313" key="2">
    <source>
        <dbReference type="EMBL" id="GGF04715.1"/>
    </source>
</evidence>
<dbReference type="RefSeq" id="WP_072930867.1">
    <property type="nucleotide sequence ID" value="NZ_BMFL01000015.1"/>
</dbReference>
<reference evidence="3" key="2">
    <citation type="submission" date="2016-11" db="EMBL/GenBank/DDBJ databases">
        <authorList>
            <person name="Jaros S."/>
            <person name="Januszkiewicz K."/>
            <person name="Wedrychowicz H."/>
        </authorList>
    </citation>
    <scope>NUCLEOTIDE SEQUENCE [LARGE SCALE GENOMIC DNA]</scope>
    <source>
        <strain evidence="3">DSM 27989</strain>
    </source>
</reference>
<dbReference type="OrthoDB" id="981524at2"/>
<evidence type="ECO:0000313" key="4">
    <source>
        <dbReference type="Proteomes" id="UP000184120"/>
    </source>
</evidence>
<gene>
    <name evidence="2" type="ORF">GCM10010984_22490</name>
    <name evidence="3" type="ORF">SAMN05443634_104323</name>
</gene>
<reference evidence="2" key="1">
    <citation type="journal article" date="2014" name="Int. J. Syst. Evol. Microbiol.">
        <title>Complete genome of a new Firmicutes species belonging to the dominant human colonic microbiota ('Ruminococcus bicirculans') reveals two chromosomes and a selective capacity to utilize plant glucans.</title>
        <authorList>
            <consortium name="NISC Comparative Sequencing Program"/>
            <person name="Wegmann U."/>
            <person name="Louis P."/>
            <person name="Goesmann A."/>
            <person name="Henrissat B."/>
            <person name="Duncan S.H."/>
            <person name="Flint H.J."/>
        </authorList>
    </citation>
    <scope>NUCLEOTIDE SEQUENCE</scope>
    <source>
        <strain evidence="2">CGMCC 1.12707</strain>
    </source>
</reference>
<feature type="transmembrane region" description="Helical" evidence="1">
    <location>
        <begin position="69"/>
        <end position="87"/>
    </location>
</feature>